<evidence type="ECO:0000313" key="2">
    <source>
        <dbReference type="EMBL" id="MBB5046952.1"/>
    </source>
</evidence>
<dbReference type="SUPFAM" id="SSF53807">
    <property type="entry name" value="Helical backbone' metal receptor"/>
    <property type="match status" value="1"/>
</dbReference>
<evidence type="ECO:0000259" key="1">
    <source>
        <dbReference type="Pfam" id="PF00148"/>
    </source>
</evidence>
<keyword evidence="2" id="KW-0560">Oxidoreductase</keyword>
<name>A0A7W8DYL9_9BRAD</name>
<dbReference type="Proteomes" id="UP000542353">
    <property type="component" value="Unassembled WGS sequence"/>
</dbReference>
<dbReference type="PANTHER" id="PTHR42956:SF1">
    <property type="entry name" value="NITROGENASE IRON-MOLYBDENUM COFACTOR BIOSYNTHESIS PROTEIN NIFE"/>
    <property type="match status" value="1"/>
</dbReference>
<organism evidence="2 3">
    <name type="scientific">Rhodopseudomonas rhenobacensis</name>
    <dbReference type="NCBI Taxonomy" id="87461"/>
    <lineage>
        <taxon>Bacteria</taxon>
        <taxon>Pseudomonadati</taxon>
        <taxon>Pseudomonadota</taxon>
        <taxon>Alphaproteobacteria</taxon>
        <taxon>Hyphomicrobiales</taxon>
        <taxon>Nitrobacteraceae</taxon>
        <taxon>Rhodopseudomonas</taxon>
    </lineage>
</organism>
<evidence type="ECO:0000313" key="3">
    <source>
        <dbReference type="Proteomes" id="UP000542353"/>
    </source>
</evidence>
<dbReference type="EC" id="1.18.6.1" evidence="2"/>
<gene>
    <name evidence="2" type="ORF">HNR60_001701</name>
</gene>
<keyword evidence="3" id="KW-1185">Reference proteome</keyword>
<dbReference type="InterPro" id="IPR049939">
    <property type="entry name" value="NifE-like"/>
</dbReference>
<sequence length="421" mass="43966">MAIPLTRSRSGCALHGALFTAAAIDGVTPLLHSTPGCGVQAYQSALAGGGCLGDDRRLAVPSSNLSEKHIVFGGGSRLREQVKNAIGLVDGELTVVLSGCPAEMIGDDVAAMVQDVRNQGEPAIEIATAGFRGSAYQGYEAFLKGVIAQRVAFDPAPGGTRVSLVNILGIVPQQDAFWLAELDELSRMLAGIGLHANSLFGPDGGVDSLRALPQAELSLVVSPWGLEPARALQSRFGIPWLQVTGLPVGADASVDLLRRVAGLISPRPAEAESYLAKEIRREAYLLDAVAEALYRRQAQRDFAVVAPSLHAAGLSRFLTETLGWTARATLITDDPAPEVRDALAESLAEVQFIEDAGGIDDILRGSGAEIVLGSAIERSVADELGIPLIEVAVPTGKHRLVAGLGGFRGGLALIEQILAIG</sequence>
<reference evidence="2 3" key="1">
    <citation type="submission" date="2020-08" db="EMBL/GenBank/DDBJ databases">
        <title>Genomic Encyclopedia of Type Strains, Phase IV (KMG-IV): sequencing the most valuable type-strain genomes for metagenomic binning, comparative biology and taxonomic classification.</title>
        <authorList>
            <person name="Goeker M."/>
        </authorList>
    </citation>
    <scope>NUCLEOTIDE SEQUENCE [LARGE SCALE GENOMIC DNA]</scope>
    <source>
        <strain evidence="2 3">DSM 12706</strain>
    </source>
</reference>
<dbReference type="AlphaFoldDB" id="A0A7W8DYL9"/>
<protein>
    <submittedName>
        <fullName evidence="2">Nitrogenase molybdenum-iron protein beta chain</fullName>
        <ecNumber evidence="2">1.18.6.1</ecNumber>
    </submittedName>
</protein>
<dbReference type="RefSeq" id="WP_184256324.1">
    <property type="nucleotide sequence ID" value="NZ_JACHIH010000007.1"/>
</dbReference>
<dbReference type="GO" id="GO:0016163">
    <property type="term" value="F:nitrogenase activity"/>
    <property type="evidence" value="ECO:0007669"/>
    <property type="project" value="UniProtKB-EC"/>
</dbReference>
<dbReference type="PANTHER" id="PTHR42956">
    <property type="entry name" value="NITROGENASE IRON-MOLYBDENUM COFACTOR BIOSYNTHESIS PROTEIN NIFE"/>
    <property type="match status" value="1"/>
</dbReference>
<dbReference type="Gene3D" id="3.40.50.1980">
    <property type="entry name" value="Nitrogenase molybdenum iron protein domain"/>
    <property type="match status" value="3"/>
</dbReference>
<feature type="domain" description="Nitrogenase/oxidoreductase component 1" evidence="1">
    <location>
        <begin position="12"/>
        <end position="418"/>
    </location>
</feature>
<comment type="caution">
    <text evidence="2">The sequence shown here is derived from an EMBL/GenBank/DDBJ whole genome shotgun (WGS) entry which is preliminary data.</text>
</comment>
<dbReference type="Pfam" id="PF00148">
    <property type="entry name" value="Oxidored_nitro"/>
    <property type="match status" value="1"/>
</dbReference>
<dbReference type="InterPro" id="IPR000510">
    <property type="entry name" value="Nase/OxRdtase_comp1"/>
</dbReference>
<proteinExistence type="predicted"/>
<accession>A0A7W8DYL9</accession>
<dbReference type="EMBL" id="JACHIH010000007">
    <property type="protein sequence ID" value="MBB5046952.1"/>
    <property type="molecule type" value="Genomic_DNA"/>
</dbReference>